<name>A0A061H8E9_9BASI</name>
<feature type="domain" description="D-serine dehydratase-like" evidence="3">
    <location>
        <begin position="328"/>
        <end position="463"/>
    </location>
</feature>
<dbReference type="RefSeq" id="XP_007879414.1">
    <property type="nucleotide sequence ID" value="XM_007881223.1"/>
</dbReference>
<dbReference type="Pfam" id="PF14031">
    <property type="entry name" value="D-ser_dehydrat"/>
    <property type="match status" value="1"/>
</dbReference>
<proteinExistence type="inferred from homology"/>
<evidence type="ECO:0000256" key="1">
    <source>
        <dbReference type="ARBA" id="ARBA00005323"/>
    </source>
</evidence>
<dbReference type="Proteomes" id="UP000053664">
    <property type="component" value="Unassembled WGS sequence"/>
</dbReference>
<dbReference type="Pfam" id="PF01168">
    <property type="entry name" value="Ala_racemase_N"/>
    <property type="match status" value="1"/>
</dbReference>
<dbReference type="InterPro" id="IPR001608">
    <property type="entry name" value="Ala_racemase_N"/>
</dbReference>
<gene>
    <name evidence="4" type="ORF">PFL1_03704</name>
</gene>
<reference evidence="4 5" key="1">
    <citation type="journal article" date="2013" name="Plant Cell">
        <title>The transition from a phytopathogenic smut ancestor to an anamorphic biocontrol agent deciphered by comparative whole-genome analysis.</title>
        <authorList>
            <person name="Lefebvre F."/>
            <person name="Joly D.L."/>
            <person name="Labbe C."/>
            <person name="Teichmann B."/>
            <person name="Linning R."/>
            <person name="Belzile F."/>
            <person name="Bakkeren G."/>
            <person name="Belanger R.R."/>
        </authorList>
    </citation>
    <scope>NUCLEOTIDE SEQUENCE [LARGE SCALE GENOMIC DNA]</scope>
    <source>
        <strain evidence="4 5">PF-1</strain>
    </source>
</reference>
<dbReference type="InterPro" id="IPR029066">
    <property type="entry name" value="PLP-binding_barrel"/>
</dbReference>
<evidence type="ECO:0000313" key="4">
    <source>
        <dbReference type="EMBL" id="EPQ28903.1"/>
    </source>
</evidence>
<evidence type="ECO:0000259" key="3">
    <source>
        <dbReference type="SMART" id="SM01119"/>
    </source>
</evidence>
<dbReference type="Gene3D" id="3.20.20.10">
    <property type="entry name" value="Alanine racemase"/>
    <property type="match status" value="1"/>
</dbReference>
<dbReference type="AlphaFoldDB" id="A0A061H8E9"/>
<evidence type="ECO:0000313" key="5">
    <source>
        <dbReference type="Proteomes" id="UP000053664"/>
    </source>
</evidence>
<dbReference type="EMBL" id="KE361633">
    <property type="protein sequence ID" value="EPQ28903.1"/>
    <property type="molecule type" value="Genomic_DNA"/>
</dbReference>
<dbReference type="GO" id="GO:0036088">
    <property type="term" value="P:D-serine catabolic process"/>
    <property type="evidence" value="ECO:0007669"/>
    <property type="project" value="TreeGrafter"/>
</dbReference>
<dbReference type="InterPro" id="IPR026956">
    <property type="entry name" value="D-ser_dehydrat-like_dom"/>
</dbReference>
<organism evidence="4 5">
    <name type="scientific">Pseudozyma flocculosa PF-1</name>
    <dbReference type="NCBI Taxonomy" id="1277687"/>
    <lineage>
        <taxon>Eukaryota</taxon>
        <taxon>Fungi</taxon>
        <taxon>Dikarya</taxon>
        <taxon>Basidiomycota</taxon>
        <taxon>Ustilaginomycotina</taxon>
        <taxon>Ustilaginomycetes</taxon>
        <taxon>Ustilaginales</taxon>
        <taxon>Ustilaginaceae</taxon>
        <taxon>Pseudozyma</taxon>
    </lineage>
</organism>
<dbReference type="SUPFAM" id="SSF51419">
    <property type="entry name" value="PLP-binding barrel"/>
    <property type="match status" value="1"/>
</dbReference>
<protein>
    <recommendedName>
        <fullName evidence="3">D-serine dehydratase-like domain-containing protein</fullName>
    </recommendedName>
</protein>
<sequence length="522" mass="56024">MTTTATHTLAFDGPVDEARRALVGQPLSAVRTPALIIDRATVQRNCARMQRIAASFGAPLRPHLKTHKTLEGARMQLQTHDGSSTSAIVSTMAELRGAIDGLVGKDAGFALKNLCYGLPITADKIAELVELRHQGRQLDPEFDLVLIVDQPAQVRTLQAHLAKSDAEASAPFSVFFKVETGDVRAGVLPGSAIFHAITEAIVASPNVSLYGVYGHAGHSYDARGVEQAVEYLKQELSAVNRAGELLNLALAQGSGGSASRHRSPLLLSVGATPTAGAAAAGTVKEMLATLSQQPHGDFELHAGNYAFLDMQQLATRVQNEAASVEDLAMSVLATVVSEYPQRAAEDVGQIGQWSADGYAKRGDEALCDAGGIAMSKDQGPWPGYGHVVWPRHQIGWMLSRPSQEHGILEVRPGTKDDWTSMWTWRGADGFVEPRPLLVGDRIRILPQHACLAAANHFYYYIIDSDQGGETVVDVWKPWKGCTPDGCSLVLSSDEQARGTGPHFELFHGQVRALTEGLDHGSP</sequence>
<dbReference type="GO" id="GO:0008721">
    <property type="term" value="F:D-serine ammonia-lyase activity"/>
    <property type="evidence" value="ECO:0007669"/>
    <property type="project" value="TreeGrafter"/>
</dbReference>
<dbReference type="OrthoDB" id="20198at2759"/>
<dbReference type="HOGENOM" id="CLU_031639_0_0_1"/>
<dbReference type="Gene3D" id="2.40.37.20">
    <property type="entry name" value="D-serine dehydratase-like domain"/>
    <property type="match status" value="1"/>
</dbReference>
<keyword evidence="2" id="KW-0456">Lyase</keyword>
<dbReference type="eggNOG" id="ENOG502QRZ0">
    <property type="taxonomic scope" value="Eukaryota"/>
</dbReference>
<evidence type="ECO:0000256" key="2">
    <source>
        <dbReference type="ARBA" id="ARBA00023239"/>
    </source>
</evidence>
<dbReference type="PANTHER" id="PTHR28004">
    <property type="entry name" value="ZGC:162816-RELATED"/>
    <property type="match status" value="1"/>
</dbReference>
<dbReference type="GeneID" id="19317812"/>
<comment type="similarity">
    <text evidence="1">Belongs to the DSD1 family.</text>
</comment>
<dbReference type="KEGG" id="pfp:PFL1_03704"/>
<dbReference type="PANTHER" id="PTHR28004:SF2">
    <property type="entry name" value="D-SERINE DEHYDRATASE"/>
    <property type="match status" value="1"/>
</dbReference>
<dbReference type="SMART" id="SM01119">
    <property type="entry name" value="D-ser_dehydrat"/>
    <property type="match status" value="1"/>
</dbReference>
<dbReference type="InterPro" id="IPR042208">
    <property type="entry name" value="D-ser_dehydrat-like_sf"/>
</dbReference>
<dbReference type="InterPro" id="IPR051466">
    <property type="entry name" value="D-amino_acid_metab_enzyme"/>
</dbReference>
<accession>A0A061H8E9</accession>